<keyword evidence="3" id="KW-1185">Reference proteome</keyword>
<evidence type="ECO:0000313" key="2">
    <source>
        <dbReference type="EMBL" id="MWB96951.1"/>
    </source>
</evidence>
<dbReference type="Proteomes" id="UP000438182">
    <property type="component" value="Unassembled WGS sequence"/>
</dbReference>
<gene>
    <name evidence="2" type="ORF">GB864_00040</name>
</gene>
<protein>
    <submittedName>
        <fullName evidence="2">Uncharacterized protein</fullName>
    </submittedName>
</protein>
<sequence>MQNFHDRDPFTTLFSKHRTVTAARSTMLASLAAGKSNSVPMSLSLGGADGVSLCLENLAMTYVGSYAGTVRAMDIRGHTATLMFTATNTSSLASALHLPYYGMIPGYESVEAWQNSLAGDSGPMSPTSQTTSWSEQVTF</sequence>
<dbReference type="AlphaFoldDB" id="A0A6I4NS58"/>
<name>A0A6I4NS58_9MICO</name>
<dbReference type="EMBL" id="WSTA01000001">
    <property type="protein sequence ID" value="MWB96951.1"/>
    <property type="molecule type" value="Genomic_DNA"/>
</dbReference>
<evidence type="ECO:0000256" key="1">
    <source>
        <dbReference type="SAM" id="MobiDB-lite"/>
    </source>
</evidence>
<feature type="region of interest" description="Disordered" evidence="1">
    <location>
        <begin position="118"/>
        <end position="139"/>
    </location>
</feature>
<proteinExistence type="predicted"/>
<evidence type="ECO:0000313" key="3">
    <source>
        <dbReference type="Proteomes" id="UP000438182"/>
    </source>
</evidence>
<accession>A0A6I4NS58</accession>
<dbReference type="RefSeq" id="WP_160422230.1">
    <property type="nucleotide sequence ID" value="NZ_WSTA01000001.1"/>
</dbReference>
<reference evidence="2 3" key="1">
    <citation type="submission" date="2019-12" db="EMBL/GenBank/DDBJ databases">
        <authorList>
            <person name="Kim Y.S."/>
        </authorList>
    </citation>
    <scope>NUCLEOTIDE SEQUENCE [LARGE SCALE GENOMIC DNA]</scope>
    <source>
        <strain evidence="2 3">MMS17-SY077</strain>
    </source>
</reference>
<comment type="caution">
    <text evidence="2">The sequence shown here is derived from an EMBL/GenBank/DDBJ whole genome shotgun (WGS) entry which is preliminary data.</text>
</comment>
<organism evidence="2 3">
    <name type="scientific">Agromyces seonyuensis</name>
    <dbReference type="NCBI Taxonomy" id="2662446"/>
    <lineage>
        <taxon>Bacteria</taxon>
        <taxon>Bacillati</taxon>
        <taxon>Actinomycetota</taxon>
        <taxon>Actinomycetes</taxon>
        <taxon>Micrococcales</taxon>
        <taxon>Microbacteriaceae</taxon>
        <taxon>Agromyces</taxon>
    </lineage>
</organism>